<evidence type="ECO:0000256" key="2">
    <source>
        <dbReference type="ARBA" id="ARBA00023002"/>
    </source>
</evidence>
<protein>
    <submittedName>
        <fullName evidence="5">Uncharacterized protein</fullName>
    </submittedName>
</protein>
<dbReference type="InterPro" id="IPR050984">
    <property type="entry name" value="Gfo/Idh/MocA_domain"/>
</dbReference>
<accession>A0A383AIE0</accession>
<dbReference type="PANTHER" id="PTHR22604:SF105">
    <property type="entry name" value="TRANS-1,2-DIHYDROBENZENE-1,2-DIOL DEHYDROGENASE"/>
    <property type="match status" value="1"/>
</dbReference>
<evidence type="ECO:0000259" key="3">
    <source>
        <dbReference type="Pfam" id="PF01408"/>
    </source>
</evidence>
<organism evidence="5">
    <name type="scientific">marine metagenome</name>
    <dbReference type="NCBI Taxonomy" id="408172"/>
    <lineage>
        <taxon>unclassified sequences</taxon>
        <taxon>metagenomes</taxon>
        <taxon>ecological metagenomes</taxon>
    </lineage>
</organism>
<keyword evidence="2" id="KW-0560">Oxidoreductase</keyword>
<dbReference type="SUPFAM" id="SSF51735">
    <property type="entry name" value="NAD(P)-binding Rossmann-fold domains"/>
    <property type="match status" value="1"/>
</dbReference>
<dbReference type="InterPro" id="IPR000683">
    <property type="entry name" value="Gfo/Idh/MocA-like_OxRdtase_N"/>
</dbReference>
<dbReference type="PANTHER" id="PTHR22604">
    <property type="entry name" value="OXIDOREDUCTASES"/>
    <property type="match status" value="1"/>
</dbReference>
<reference evidence="5" key="1">
    <citation type="submission" date="2018-05" db="EMBL/GenBank/DDBJ databases">
        <authorList>
            <person name="Lanie J.A."/>
            <person name="Ng W.-L."/>
            <person name="Kazmierczak K.M."/>
            <person name="Andrzejewski T.M."/>
            <person name="Davidsen T.M."/>
            <person name="Wayne K.J."/>
            <person name="Tettelin H."/>
            <person name="Glass J.I."/>
            <person name="Rusch D."/>
            <person name="Podicherti R."/>
            <person name="Tsui H.-C.T."/>
            <person name="Winkler M.E."/>
        </authorList>
    </citation>
    <scope>NUCLEOTIDE SEQUENCE</scope>
</reference>
<dbReference type="InterPro" id="IPR036291">
    <property type="entry name" value="NAD(P)-bd_dom_sf"/>
</dbReference>
<proteinExistence type="inferred from homology"/>
<dbReference type="Gene3D" id="3.30.360.10">
    <property type="entry name" value="Dihydrodipicolinate Reductase, domain 2"/>
    <property type="match status" value="1"/>
</dbReference>
<evidence type="ECO:0000259" key="4">
    <source>
        <dbReference type="Pfam" id="PF22725"/>
    </source>
</evidence>
<evidence type="ECO:0000256" key="1">
    <source>
        <dbReference type="ARBA" id="ARBA00010928"/>
    </source>
</evidence>
<feature type="non-terminal residue" evidence="5">
    <location>
        <position position="202"/>
    </location>
</feature>
<comment type="similarity">
    <text evidence="1">Belongs to the Gfo/Idh/MocA family.</text>
</comment>
<sequence>MVGVTSRNHTVGSKTAKNLGCLYWNDPSEMLKHQTIDVVYLSTPIGLHAEMGESVLKAGCHLWCEKSLTNSFDQSNRLISLARKKDLALCETFMYQYHPQFERLRDIVFSSDFGETVSLVSRLTIPKLDQPGFRDSPELGGGAYFDVGCYPISLASEFLGKDLSVHFAELEDDNNSQVDLRGRAILKSKVGSIAFLEWGMGS</sequence>
<dbReference type="Gene3D" id="3.40.50.720">
    <property type="entry name" value="NAD(P)-binding Rossmann-like Domain"/>
    <property type="match status" value="1"/>
</dbReference>
<dbReference type="GO" id="GO:0016491">
    <property type="term" value="F:oxidoreductase activity"/>
    <property type="evidence" value="ECO:0007669"/>
    <property type="project" value="UniProtKB-KW"/>
</dbReference>
<dbReference type="Pfam" id="PF01408">
    <property type="entry name" value="GFO_IDH_MocA"/>
    <property type="match status" value="1"/>
</dbReference>
<evidence type="ECO:0000313" key="5">
    <source>
        <dbReference type="EMBL" id="SVE06878.1"/>
    </source>
</evidence>
<feature type="domain" description="Gfo/Idh/MocA-like oxidoreductase N-terminal" evidence="3">
    <location>
        <begin position="2"/>
        <end position="89"/>
    </location>
</feature>
<dbReference type="EMBL" id="UINC01191970">
    <property type="protein sequence ID" value="SVE06878.1"/>
    <property type="molecule type" value="Genomic_DNA"/>
</dbReference>
<dbReference type="InterPro" id="IPR055170">
    <property type="entry name" value="GFO_IDH_MocA-like_dom"/>
</dbReference>
<dbReference type="AlphaFoldDB" id="A0A383AIE0"/>
<dbReference type="Pfam" id="PF22725">
    <property type="entry name" value="GFO_IDH_MocA_C3"/>
    <property type="match status" value="1"/>
</dbReference>
<name>A0A383AIE0_9ZZZZ</name>
<feature type="domain" description="GFO/IDH/MocA-like oxidoreductase" evidence="4">
    <location>
        <begin position="101"/>
        <end position="200"/>
    </location>
</feature>
<dbReference type="GO" id="GO:0000166">
    <property type="term" value="F:nucleotide binding"/>
    <property type="evidence" value="ECO:0007669"/>
    <property type="project" value="InterPro"/>
</dbReference>
<gene>
    <name evidence="5" type="ORF">METZ01_LOCUS459732</name>
</gene>